<dbReference type="EMBL" id="JACIIX010000020">
    <property type="protein sequence ID" value="MBB6212283.1"/>
    <property type="molecule type" value="Genomic_DNA"/>
</dbReference>
<dbReference type="AlphaFoldDB" id="A0A7X0DNL8"/>
<dbReference type="Proteomes" id="UP000544872">
    <property type="component" value="Unassembled WGS sequence"/>
</dbReference>
<accession>A0A7X0DNL8</accession>
<evidence type="ECO:0000313" key="3">
    <source>
        <dbReference type="Proteomes" id="UP000544872"/>
    </source>
</evidence>
<gene>
    <name evidence="2" type="ORF">FHS48_003733</name>
</gene>
<keyword evidence="3" id="KW-1185">Reference proteome</keyword>
<dbReference type="InterPro" id="IPR006531">
    <property type="entry name" value="Gp5/Vgr_OB"/>
</dbReference>
<dbReference type="Pfam" id="PF04717">
    <property type="entry name" value="Phage_base_V"/>
    <property type="match status" value="1"/>
</dbReference>
<feature type="domain" description="Gp5/Type VI secretion system Vgr protein OB-fold" evidence="1">
    <location>
        <begin position="378"/>
        <end position="454"/>
    </location>
</feature>
<sequence length="599" mass="62287">MTAPSPLQAAGSLDSFTITANGKVIDSMQVVSVQCWTEVNRLPGARLVFFDGSASEQNFDLSASDSFVPGATLEIAAGYDGLNSTLFTGVVTKQSLEISENGAPRLIVEATDNSIKMTLARSNAIFESMTDSQIISKLIEASGLTAKVQSTSTQQPVVVQYYCSDWDLMLIRAGVNGMVVVASGNSVSVAPPDTGTSPTLTVTFGESIYELALTMDAETQYAASALTSYSWDMATLQVAQSSGASASVTEPGNLSSADLAKVFDIAAAPQQTAGFDSPDNLTAWASADLLKSMLAKIRGTVAFQGSALAQTGKTITLAGLGGRFNGTAYVSGTHHDITDGRWITTVTIGLSPDWFAATSPNIAAPGAAGLVAPIPGLQTGIVQKVSGDPDGEFRVYVTLPLLQASGNPGVWARLGSFYASNGIGAVFFPEVGDEVVVAFMNQDPRYPVIVGSVYSKGRPPPLPPDQDNTKKGIVTRTKLEVTFDEQNKVIQILTPAGQQVTLDDAGKSVTLKDCNSNSATLSASGITLDSASNMTLSAKGNIAVSADGNLALKAVQQATMEGMQVSHTAQTEFTASANTQTTLKSSGILTVQGSLVQIN</sequence>
<proteinExistence type="predicted"/>
<protein>
    <submittedName>
        <fullName evidence="2">Rhs element Vgr protein</fullName>
    </submittedName>
</protein>
<comment type="caution">
    <text evidence="2">The sequence shown here is derived from an EMBL/GenBank/DDBJ whole genome shotgun (WGS) entry which is preliminary data.</text>
</comment>
<evidence type="ECO:0000313" key="2">
    <source>
        <dbReference type="EMBL" id="MBB6212283.1"/>
    </source>
</evidence>
<evidence type="ECO:0000259" key="1">
    <source>
        <dbReference type="Pfam" id="PF04717"/>
    </source>
</evidence>
<reference evidence="2 3" key="1">
    <citation type="submission" date="2020-08" db="EMBL/GenBank/DDBJ databases">
        <title>Genomic Encyclopedia of Type Strains, Phase IV (KMG-IV): sequencing the most valuable type-strain genomes for metagenomic binning, comparative biology and taxonomic classification.</title>
        <authorList>
            <person name="Goeker M."/>
        </authorList>
    </citation>
    <scope>NUCLEOTIDE SEQUENCE [LARGE SCALE GENOMIC DNA]</scope>
    <source>
        <strain evidence="2 3">DSM 11590</strain>
    </source>
</reference>
<dbReference type="SUPFAM" id="SSF69349">
    <property type="entry name" value="Phage fibre proteins"/>
    <property type="match status" value="1"/>
</dbReference>
<organism evidence="2 3">
    <name type="scientific">Novispirillum itersonii</name>
    <name type="common">Aquaspirillum itersonii</name>
    <dbReference type="NCBI Taxonomy" id="189"/>
    <lineage>
        <taxon>Bacteria</taxon>
        <taxon>Pseudomonadati</taxon>
        <taxon>Pseudomonadota</taxon>
        <taxon>Alphaproteobacteria</taxon>
        <taxon>Rhodospirillales</taxon>
        <taxon>Novispirillaceae</taxon>
        <taxon>Novispirillum</taxon>
    </lineage>
</organism>
<dbReference type="Gene3D" id="2.40.50.230">
    <property type="entry name" value="Gp5 N-terminal domain"/>
    <property type="match status" value="1"/>
</dbReference>
<dbReference type="SUPFAM" id="SSF69279">
    <property type="entry name" value="Phage tail proteins"/>
    <property type="match status" value="1"/>
</dbReference>
<dbReference type="InterPro" id="IPR006533">
    <property type="entry name" value="T6SS_Vgr_RhsGE"/>
</dbReference>
<dbReference type="NCBIfam" id="TIGR01646">
    <property type="entry name" value="vgr_GE"/>
    <property type="match status" value="1"/>
</dbReference>
<dbReference type="RefSeq" id="WP_184265999.1">
    <property type="nucleotide sequence ID" value="NZ_JACIIX010000020.1"/>
</dbReference>
<dbReference type="SUPFAM" id="SSF69255">
    <property type="entry name" value="gp5 N-terminal domain-like"/>
    <property type="match status" value="1"/>
</dbReference>
<name>A0A7X0DNL8_NOVIT</name>
<dbReference type="InterPro" id="IPR037026">
    <property type="entry name" value="Vgr_OB-fold_dom_sf"/>
</dbReference>